<dbReference type="Pfam" id="PF07690">
    <property type="entry name" value="MFS_1"/>
    <property type="match status" value="1"/>
</dbReference>
<feature type="transmembrane region" description="Helical" evidence="4">
    <location>
        <begin position="373"/>
        <end position="393"/>
    </location>
</feature>
<evidence type="ECO:0000256" key="1">
    <source>
        <dbReference type="ARBA" id="ARBA00022692"/>
    </source>
</evidence>
<dbReference type="PANTHER" id="PTHR43767:SF1">
    <property type="entry name" value="NONRIBOSOMAL PEPTIDE SYNTHASE PES1 (EUROFUNG)-RELATED"/>
    <property type="match status" value="1"/>
</dbReference>
<dbReference type="Gene3D" id="3.40.50.12780">
    <property type="entry name" value="N-terminal domain of ligase-like"/>
    <property type="match status" value="1"/>
</dbReference>
<dbReference type="EMBL" id="FUWR01000010">
    <property type="protein sequence ID" value="SJZ91115.1"/>
    <property type="molecule type" value="Genomic_DNA"/>
</dbReference>
<dbReference type="GO" id="GO:0022857">
    <property type="term" value="F:transmembrane transporter activity"/>
    <property type="evidence" value="ECO:0007669"/>
    <property type="project" value="InterPro"/>
</dbReference>
<dbReference type="InterPro" id="IPR000873">
    <property type="entry name" value="AMP-dep_synth/lig_dom"/>
</dbReference>
<feature type="transmembrane region" description="Helical" evidence="4">
    <location>
        <begin position="310"/>
        <end position="333"/>
    </location>
</feature>
<protein>
    <submittedName>
        <fullName evidence="6">Acyl-[acyl-carrier-protein]-phospholipid O-acyltransferase / long-chain-fatty-acid--[acyl-carrier-protein] ligase</fullName>
    </submittedName>
</protein>
<feature type="transmembrane region" description="Helical" evidence="4">
    <location>
        <begin position="12"/>
        <end position="36"/>
    </location>
</feature>
<dbReference type="GO" id="GO:0016746">
    <property type="term" value="F:acyltransferase activity"/>
    <property type="evidence" value="ECO:0007669"/>
    <property type="project" value="UniProtKB-KW"/>
</dbReference>
<dbReference type="InterPro" id="IPR011701">
    <property type="entry name" value="MFS"/>
</dbReference>
<evidence type="ECO:0000256" key="4">
    <source>
        <dbReference type="SAM" id="Phobius"/>
    </source>
</evidence>
<dbReference type="STRING" id="115783.SAMN02745119_01968"/>
<feature type="domain" description="Major facilitator superfamily (MFS) profile" evidence="5">
    <location>
        <begin position="7"/>
        <end position="401"/>
    </location>
</feature>
<feature type="transmembrane region" description="Helical" evidence="4">
    <location>
        <begin position="284"/>
        <end position="304"/>
    </location>
</feature>
<feature type="transmembrane region" description="Helical" evidence="4">
    <location>
        <begin position="42"/>
        <end position="62"/>
    </location>
</feature>
<dbReference type="Gene3D" id="3.30.300.30">
    <property type="match status" value="1"/>
</dbReference>
<dbReference type="CDD" id="cd07989">
    <property type="entry name" value="LPLAT_AGPAT-like"/>
    <property type="match status" value="1"/>
</dbReference>
<gene>
    <name evidence="6" type="ORF">SAMN02745119_01968</name>
</gene>
<sequence>MPKLSRGLTALNATQFLGAMNDNILKLLIVFFLIHLQGPEKAGIITASAGVAFVLPFLLFSAPAGGLADRYSKARVSVGVKLLEVVVTLLAVLAFAKGIAWLLYLILFMMATHSAFFAPAKYGIIPELAPREELSRANGLIESFTFLAIIFGTALASVLTQAASGRFWLAACFCLLVAIIGLLCSLQLPKVAAAAPERRIRIFPAEIFRTLQHVWHDRWLMLAIIGSAWFMLVGAFTQLNLIGYGIQQLGMTADNSNYLFLASALGIAGGSLLAAKLSGKDVEFGIVPLGAIGLTIAPILLHNAPPNLPTVLAIIVLFGISAGLFSLPLQTFIQMRSEPAIRGEVLAASSFVNWVGILIAAGLTYLFSGPMHMTAAQGFSVMGLITLLLTLVTIRYLPDFLLRFVALAVMNLLYKIRVDGKDNVPLEGPALLVANHVSWIDALLLVATQTRRIRFVMDRSIYETPALNPLFRLMGVIPVSAKDGIAGFKEFLRATKQVLDEGYLVCIFAEGEITRHGSLNAFRPGFARIAQATGVPIIPAYIGGAWGNIFSYARNRHIYLNRYPMHILFGTPLAADLATQARTAVMELSVRYFEARKHQRLPLADAFVRTARSNWSHPAVNDTTGKSLTYGQLLTGSLLVKNRLQPLLSGKQVGILLPPSAAGFTANIALTLLGKVPVNLNYTASRDAFASSLEQAEISCVVTSKKVLEKLPDLPMPERIILLEEVMQGLGSLEKLKSLAVAKLAPLAALVAGNPAPDDTATIIFSSGSTGTPKGVMLSHHNILSNIESLRAVFQPNQNDRVAAVLPLFHSLGFTGTLWLPLLSGFSSACHSNPLEATQVVKLVRNEKASILIATPTFLSAYLRKADPEDFKSLRLVITGAEKLKTELANAFEEKFNLRPLEGYGATELSPVISLNIPDVEIGGIRQKGQLPGSVGRPIPGVAVRISDPESGVLLADGKPGLIEVSGPNLMTGYLGKPDETAKVIRNGWYNTGDIGYINDQGFVVITDRLARFSKIGGEMIPHGAVEERLLAALASTDLLLAVTAVPDEKKGERIAVVFDQTQLDEAKVKQAIEQAELPNLWKPSLLVTAEAIPLLGSGKLDLKGLKKLAEMAI</sequence>
<evidence type="ECO:0000313" key="7">
    <source>
        <dbReference type="Proteomes" id="UP000190102"/>
    </source>
</evidence>
<dbReference type="RefSeq" id="WP_078790252.1">
    <property type="nucleotide sequence ID" value="NZ_FUWR01000010.1"/>
</dbReference>
<dbReference type="PANTHER" id="PTHR43767">
    <property type="entry name" value="LONG-CHAIN-FATTY-ACID--COA LIGASE"/>
    <property type="match status" value="1"/>
</dbReference>
<feature type="transmembrane region" description="Helical" evidence="4">
    <location>
        <begin position="258"/>
        <end position="277"/>
    </location>
</feature>
<evidence type="ECO:0000256" key="3">
    <source>
        <dbReference type="ARBA" id="ARBA00023136"/>
    </source>
</evidence>
<dbReference type="InterPro" id="IPR002123">
    <property type="entry name" value="Plipid/glycerol_acylTrfase"/>
</dbReference>
<accession>A0A1T4PHU2</accession>
<dbReference type="Proteomes" id="UP000190102">
    <property type="component" value="Unassembled WGS sequence"/>
</dbReference>
<name>A0A1T4PHU2_9BACT</name>
<dbReference type="InterPro" id="IPR036259">
    <property type="entry name" value="MFS_trans_sf"/>
</dbReference>
<dbReference type="SUPFAM" id="SSF69593">
    <property type="entry name" value="Glycerol-3-phosphate (1)-acyltransferase"/>
    <property type="match status" value="1"/>
</dbReference>
<reference evidence="7" key="1">
    <citation type="submission" date="2017-02" db="EMBL/GenBank/DDBJ databases">
        <authorList>
            <person name="Varghese N."/>
            <person name="Submissions S."/>
        </authorList>
    </citation>
    <scope>NUCLEOTIDE SEQUENCE [LARGE SCALE GENOMIC DNA]</scope>
    <source>
        <strain evidence="7">ATCC BAA-34</strain>
    </source>
</reference>
<evidence type="ECO:0000259" key="5">
    <source>
        <dbReference type="PROSITE" id="PS50850"/>
    </source>
</evidence>
<evidence type="ECO:0000313" key="6">
    <source>
        <dbReference type="EMBL" id="SJZ91115.1"/>
    </source>
</evidence>
<evidence type="ECO:0000256" key="2">
    <source>
        <dbReference type="ARBA" id="ARBA00022989"/>
    </source>
</evidence>
<dbReference type="SUPFAM" id="SSF103473">
    <property type="entry name" value="MFS general substrate transporter"/>
    <property type="match status" value="1"/>
</dbReference>
<dbReference type="InterPro" id="IPR045851">
    <property type="entry name" value="AMP-bd_C_sf"/>
</dbReference>
<dbReference type="Gene3D" id="1.20.1250.20">
    <property type="entry name" value="MFS general substrate transporter like domains"/>
    <property type="match status" value="1"/>
</dbReference>
<keyword evidence="6" id="KW-0808">Transferase</keyword>
<keyword evidence="6" id="KW-0012">Acyltransferase</keyword>
<dbReference type="OrthoDB" id="9799237at2"/>
<dbReference type="PROSITE" id="PS50850">
    <property type="entry name" value="MFS"/>
    <property type="match status" value="1"/>
</dbReference>
<dbReference type="SUPFAM" id="SSF56801">
    <property type="entry name" value="Acetyl-CoA synthetase-like"/>
    <property type="match status" value="1"/>
</dbReference>
<feature type="transmembrane region" description="Helical" evidence="4">
    <location>
        <begin position="167"/>
        <end position="188"/>
    </location>
</feature>
<feature type="transmembrane region" description="Helical" evidence="4">
    <location>
        <begin position="219"/>
        <end position="246"/>
    </location>
</feature>
<feature type="transmembrane region" description="Helical" evidence="4">
    <location>
        <begin position="140"/>
        <end position="161"/>
    </location>
</feature>
<keyword evidence="1 4" id="KW-0812">Transmembrane</keyword>
<dbReference type="PROSITE" id="PS00455">
    <property type="entry name" value="AMP_BINDING"/>
    <property type="match status" value="1"/>
</dbReference>
<dbReference type="NCBIfam" id="NF006386">
    <property type="entry name" value="PRK08633.1"/>
    <property type="match status" value="1"/>
</dbReference>
<dbReference type="Pfam" id="PF01553">
    <property type="entry name" value="Acyltransferase"/>
    <property type="match status" value="1"/>
</dbReference>
<dbReference type="CDD" id="cd06173">
    <property type="entry name" value="MFS_MefA_like"/>
    <property type="match status" value="1"/>
</dbReference>
<feature type="transmembrane region" description="Helical" evidence="4">
    <location>
        <begin position="345"/>
        <end position="367"/>
    </location>
</feature>
<keyword evidence="3 4" id="KW-0472">Membrane</keyword>
<keyword evidence="6" id="KW-0436">Ligase</keyword>
<dbReference type="InterPro" id="IPR020846">
    <property type="entry name" value="MFS_dom"/>
</dbReference>
<dbReference type="AlphaFoldDB" id="A0A1T4PHU2"/>
<dbReference type="InterPro" id="IPR042099">
    <property type="entry name" value="ANL_N_sf"/>
</dbReference>
<keyword evidence="2 4" id="KW-1133">Transmembrane helix</keyword>
<organism evidence="6 7">
    <name type="scientific">Trichlorobacter thiogenes</name>
    <dbReference type="NCBI Taxonomy" id="115783"/>
    <lineage>
        <taxon>Bacteria</taxon>
        <taxon>Pseudomonadati</taxon>
        <taxon>Thermodesulfobacteriota</taxon>
        <taxon>Desulfuromonadia</taxon>
        <taxon>Geobacterales</taxon>
        <taxon>Geobacteraceae</taxon>
        <taxon>Trichlorobacter</taxon>
    </lineage>
</organism>
<dbReference type="InterPro" id="IPR020845">
    <property type="entry name" value="AMP-binding_CS"/>
</dbReference>
<proteinExistence type="predicted"/>
<dbReference type="Pfam" id="PF00501">
    <property type="entry name" value="AMP-binding"/>
    <property type="match status" value="1"/>
</dbReference>
<dbReference type="GO" id="GO:0016878">
    <property type="term" value="F:acid-thiol ligase activity"/>
    <property type="evidence" value="ECO:0007669"/>
    <property type="project" value="UniProtKB-ARBA"/>
</dbReference>
<keyword evidence="7" id="KW-1185">Reference proteome</keyword>
<dbReference type="SMART" id="SM00563">
    <property type="entry name" value="PlsC"/>
    <property type="match status" value="1"/>
</dbReference>
<dbReference type="InterPro" id="IPR050237">
    <property type="entry name" value="ATP-dep_AMP-bd_enzyme"/>
</dbReference>